<organism evidence="4 5">
    <name type="scientific">Aplosporella prunicola CBS 121167</name>
    <dbReference type="NCBI Taxonomy" id="1176127"/>
    <lineage>
        <taxon>Eukaryota</taxon>
        <taxon>Fungi</taxon>
        <taxon>Dikarya</taxon>
        <taxon>Ascomycota</taxon>
        <taxon>Pezizomycotina</taxon>
        <taxon>Dothideomycetes</taxon>
        <taxon>Dothideomycetes incertae sedis</taxon>
        <taxon>Botryosphaeriales</taxon>
        <taxon>Aplosporellaceae</taxon>
        <taxon>Aplosporella</taxon>
    </lineage>
</organism>
<dbReference type="PANTHER" id="PTHR11875">
    <property type="entry name" value="TESTIS-SPECIFIC Y-ENCODED PROTEIN"/>
    <property type="match status" value="1"/>
</dbReference>
<dbReference type="GO" id="GO:0005634">
    <property type="term" value="C:nucleus"/>
    <property type="evidence" value="ECO:0007669"/>
    <property type="project" value="InterPro"/>
</dbReference>
<dbReference type="Proteomes" id="UP000799438">
    <property type="component" value="Unassembled WGS sequence"/>
</dbReference>
<evidence type="ECO:0000256" key="3">
    <source>
        <dbReference type="SAM" id="MobiDB-lite"/>
    </source>
</evidence>
<evidence type="ECO:0000256" key="1">
    <source>
        <dbReference type="ARBA" id="ARBA00009947"/>
    </source>
</evidence>
<gene>
    <name evidence="4" type="ORF">K452DRAFT_253117</name>
</gene>
<dbReference type="SUPFAM" id="SSF143113">
    <property type="entry name" value="NAP-like"/>
    <property type="match status" value="1"/>
</dbReference>
<sequence length="339" mass="38616">MTETAQSTVSYEDLIQLEQDFDDVDLQMIRQQYALTKPLYSKRQDVIAKIPHFWALVLESAPPEVDQYIQPSDSKVFADCLNSIEVSRFELDQEPATGHPRSFSIKFGFAPNEYFEDTVLEKKFWFRRAADGWTGLVSEPVKIQWKKDQDLTEGLTDAAVKLWEAQKKQTGASNGKSKEKKLPEYDALVKKMETSEEGTLSFFTWFGFVSSREYISAEESAEANKAENEKREKRANGVKVDEKPEEEEEDDKEFELGNEAEVFPNGDELATLLAEDIWPSAIKYFTAAQEDDDEDLSSIDEADIYEEEDGDEPIDIRSLVGKGKKDGADRSPPAKKRRT</sequence>
<dbReference type="OrthoDB" id="19419at2759"/>
<comment type="similarity">
    <text evidence="1 2">Belongs to the nucleosome assembly protein (NAP) family.</text>
</comment>
<dbReference type="InterPro" id="IPR037231">
    <property type="entry name" value="NAP-like_sf"/>
</dbReference>
<evidence type="ECO:0000313" key="4">
    <source>
        <dbReference type="EMBL" id="KAF2140337.1"/>
    </source>
</evidence>
<proteinExistence type="inferred from homology"/>
<feature type="region of interest" description="Disordered" evidence="3">
    <location>
        <begin position="221"/>
        <end position="261"/>
    </location>
</feature>
<feature type="compositionally biased region" description="Basic and acidic residues" evidence="3">
    <location>
        <begin position="222"/>
        <end position="242"/>
    </location>
</feature>
<protein>
    <recommendedName>
        <fullName evidence="6">Nap family protein</fullName>
    </recommendedName>
</protein>
<feature type="compositionally biased region" description="Acidic residues" evidence="3">
    <location>
        <begin position="304"/>
        <end position="313"/>
    </location>
</feature>
<evidence type="ECO:0000313" key="5">
    <source>
        <dbReference type="Proteomes" id="UP000799438"/>
    </source>
</evidence>
<feature type="compositionally biased region" description="Acidic residues" evidence="3">
    <location>
        <begin position="243"/>
        <end position="258"/>
    </location>
</feature>
<accession>A0A6A6BBP6</accession>
<name>A0A6A6BBP6_9PEZI</name>
<dbReference type="GO" id="GO:0006334">
    <property type="term" value="P:nucleosome assembly"/>
    <property type="evidence" value="ECO:0007669"/>
    <property type="project" value="InterPro"/>
</dbReference>
<keyword evidence="5" id="KW-1185">Reference proteome</keyword>
<dbReference type="Gene3D" id="3.30.1120.90">
    <property type="entry name" value="Nucleosome assembly protein"/>
    <property type="match status" value="1"/>
</dbReference>
<evidence type="ECO:0000256" key="2">
    <source>
        <dbReference type="RuleBase" id="RU003876"/>
    </source>
</evidence>
<dbReference type="InterPro" id="IPR002164">
    <property type="entry name" value="NAP_family"/>
</dbReference>
<evidence type="ECO:0008006" key="6">
    <source>
        <dbReference type="Google" id="ProtNLM"/>
    </source>
</evidence>
<dbReference type="Pfam" id="PF00956">
    <property type="entry name" value="NAP"/>
    <property type="match status" value="1"/>
</dbReference>
<dbReference type="AlphaFoldDB" id="A0A6A6BBP6"/>
<dbReference type="RefSeq" id="XP_033396050.1">
    <property type="nucleotide sequence ID" value="XM_033538277.1"/>
</dbReference>
<reference evidence="4" key="1">
    <citation type="journal article" date="2020" name="Stud. Mycol.">
        <title>101 Dothideomycetes genomes: a test case for predicting lifestyles and emergence of pathogens.</title>
        <authorList>
            <person name="Haridas S."/>
            <person name="Albert R."/>
            <person name="Binder M."/>
            <person name="Bloem J."/>
            <person name="Labutti K."/>
            <person name="Salamov A."/>
            <person name="Andreopoulos B."/>
            <person name="Baker S."/>
            <person name="Barry K."/>
            <person name="Bills G."/>
            <person name="Bluhm B."/>
            <person name="Cannon C."/>
            <person name="Castanera R."/>
            <person name="Culley D."/>
            <person name="Daum C."/>
            <person name="Ezra D."/>
            <person name="Gonzalez J."/>
            <person name="Henrissat B."/>
            <person name="Kuo A."/>
            <person name="Liang C."/>
            <person name="Lipzen A."/>
            <person name="Lutzoni F."/>
            <person name="Magnuson J."/>
            <person name="Mondo S."/>
            <person name="Nolan M."/>
            <person name="Ohm R."/>
            <person name="Pangilinan J."/>
            <person name="Park H.-J."/>
            <person name="Ramirez L."/>
            <person name="Alfaro M."/>
            <person name="Sun H."/>
            <person name="Tritt A."/>
            <person name="Yoshinaga Y."/>
            <person name="Zwiers L.-H."/>
            <person name="Turgeon B."/>
            <person name="Goodwin S."/>
            <person name="Spatafora J."/>
            <person name="Crous P."/>
            <person name="Grigoriev I."/>
        </authorList>
    </citation>
    <scope>NUCLEOTIDE SEQUENCE</scope>
    <source>
        <strain evidence="4">CBS 121167</strain>
    </source>
</reference>
<dbReference type="GeneID" id="54295773"/>
<feature type="region of interest" description="Disordered" evidence="3">
    <location>
        <begin position="304"/>
        <end position="339"/>
    </location>
</feature>
<dbReference type="EMBL" id="ML995490">
    <property type="protein sequence ID" value="KAF2140337.1"/>
    <property type="molecule type" value="Genomic_DNA"/>
</dbReference>